<dbReference type="EMBL" id="JBHTJT010000023">
    <property type="protein sequence ID" value="MFD0980610.1"/>
    <property type="molecule type" value="Genomic_DNA"/>
</dbReference>
<evidence type="ECO:0000313" key="10">
    <source>
        <dbReference type="EMBL" id="MFD0980610.1"/>
    </source>
</evidence>
<keyword evidence="5" id="KW-0804">Transcription</keyword>
<feature type="modified residue" description="4-aspartylphosphate" evidence="6">
    <location>
        <position position="55"/>
    </location>
</feature>
<keyword evidence="4 7" id="KW-0238">DNA-binding</keyword>
<dbReference type="InterPro" id="IPR036388">
    <property type="entry name" value="WH-like_DNA-bd_sf"/>
</dbReference>
<dbReference type="PROSITE" id="PS50110">
    <property type="entry name" value="RESPONSE_REGULATORY"/>
    <property type="match status" value="1"/>
</dbReference>
<dbReference type="PANTHER" id="PTHR48111">
    <property type="entry name" value="REGULATOR OF RPOS"/>
    <property type="match status" value="1"/>
</dbReference>
<dbReference type="InterPro" id="IPR001789">
    <property type="entry name" value="Sig_transdc_resp-reg_receiver"/>
</dbReference>
<comment type="caution">
    <text evidence="10">The sequence shown here is derived from an EMBL/GenBank/DDBJ whole genome shotgun (WGS) entry which is preliminary data.</text>
</comment>
<dbReference type="PROSITE" id="PS51755">
    <property type="entry name" value="OMPR_PHOB"/>
    <property type="match status" value="1"/>
</dbReference>
<dbReference type="InterPro" id="IPR016032">
    <property type="entry name" value="Sig_transdc_resp-reg_C-effctor"/>
</dbReference>
<name>A0ABW3IRB2_9RHOB</name>
<keyword evidence="2" id="KW-0902">Two-component regulatory system</keyword>
<keyword evidence="3" id="KW-0805">Transcription regulation</keyword>
<dbReference type="Gene3D" id="3.40.50.2300">
    <property type="match status" value="1"/>
</dbReference>
<dbReference type="SMART" id="SM00448">
    <property type="entry name" value="REC"/>
    <property type="match status" value="1"/>
</dbReference>
<gene>
    <name evidence="10" type="ORF">ACFQ2S_13205</name>
</gene>
<dbReference type="InterPro" id="IPR011006">
    <property type="entry name" value="CheY-like_superfamily"/>
</dbReference>
<organism evidence="10 11">
    <name type="scientific">Tropicimonas aquimaris</name>
    <dbReference type="NCBI Taxonomy" id="914152"/>
    <lineage>
        <taxon>Bacteria</taxon>
        <taxon>Pseudomonadati</taxon>
        <taxon>Pseudomonadota</taxon>
        <taxon>Alphaproteobacteria</taxon>
        <taxon>Rhodobacterales</taxon>
        <taxon>Roseobacteraceae</taxon>
        <taxon>Tropicimonas</taxon>
    </lineage>
</organism>
<keyword evidence="1 6" id="KW-0597">Phosphoprotein</keyword>
<evidence type="ECO:0000256" key="7">
    <source>
        <dbReference type="PROSITE-ProRule" id="PRU01091"/>
    </source>
</evidence>
<sequence>MNESPRILIVEDEPDLAEIICDYIRREGMEAEILLEGRGAVETILRTRPDLVVLDIMLPGKDGLAICREIRAQSDIPIILETARAEAIDRLLGLEIGADDYLCKPFSPRELVARIKAVLRRTMPSGEPGTPPLTMDPSTWRAALFGKPLELTRREFQVLEVLHKRPGRVFSRAQLLELAFPEDADVIDRTIDTHIKNIRSKMKRIEPEADLIRSVYGVGYALDG</sequence>
<reference evidence="11" key="1">
    <citation type="journal article" date="2019" name="Int. J. Syst. Evol. Microbiol.">
        <title>The Global Catalogue of Microorganisms (GCM) 10K type strain sequencing project: providing services to taxonomists for standard genome sequencing and annotation.</title>
        <authorList>
            <consortium name="The Broad Institute Genomics Platform"/>
            <consortium name="The Broad Institute Genome Sequencing Center for Infectious Disease"/>
            <person name="Wu L."/>
            <person name="Ma J."/>
        </authorList>
    </citation>
    <scope>NUCLEOTIDE SEQUENCE [LARGE SCALE GENOMIC DNA]</scope>
    <source>
        <strain evidence="11">CCUG 60524</strain>
    </source>
</reference>
<dbReference type="SMART" id="SM00862">
    <property type="entry name" value="Trans_reg_C"/>
    <property type="match status" value="1"/>
</dbReference>
<protein>
    <submittedName>
        <fullName evidence="10">Response regulator</fullName>
    </submittedName>
</protein>
<feature type="domain" description="OmpR/PhoB-type" evidence="9">
    <location>
        <begin position="125"/>
        <end position="224"/>
    </location>
</feature>
<evidence type="ECO:0000256" key="1">
    <source>
        <dbReference type="ARBA" id="ARBA00022553"/>
    </source>
</evidence>
<dbReference type="Proteomes" id="UP001597108">
    <property type="component" value="Unassembled WGS sequence"/>
</dbReference>
<dbReference type="RefSeq" id="WP_386075112.1">
    <property type="nucleotide sequence ID" value="NZ_JBHTJT010000023.1"/>
</dbReference>
<evidence type="ECO:0000259" key="8">
    <source>
        <dbReference type="PROSITE" id="PS50110"/>
    </source>
</evidence>
<evidence type="ECO:0000256" key="3">
    <source>
        <dbReference type="ARBA" id="ARBA00023015"/>
    </source>
</evidence>
<evidence type="ECO:0000259" key="9">
    <source>
        <dbReference type="PROSITE" id="PS51755"/>
    </source>
</evidence>
<dbReference type="SUPFAM" id="SSF52172">
    <property type="entry name" value="CheY-like"/>
    <property type="match status" value="1"/>
</dbReference>
<dbReference type="Pfam" id="PF00072">
    <property type="entry name" value="Response_reg"/>
    <property type="match status" value="1"/>
</dbReference>
<dbReference type="Gene3D" id="1.10.10.10">
    <property type="entry name" value="Winged helix-like DNA-binding domain superfamily/Winged helix DNA-binding domain"/>
    <property type="match status" value="1"/>
</dbReference>
<keyword evidence="11" id="KW-1185">Reference proteome</keyword>
<dbReference type="Gene3D" id="6.10.250.690">
    <property type="match status" value="1"/>
</dbReference>
<dbReference type="InterPro" id="IPR001867">
    <property type="entry name" value="OmpR/PhoB-type_DNA-bd"/>
</dbReference>
<feature type="DNA-binding region" description="OmpR/PhoB-type" evidence="7">
    <location>
        <begin position="125"/>
        <end position="224"/>
    </location>
</feature>
<dbReference type="InterPro" id="IPR039420">
    <property type="entry name" value="WalR-like"/>
</dbReference>
<dbReference type="Pfam" id="PF00486">
    <property type="entry name" value="Trans_reg_C"/>
    <property type="match status" value="1"/>
</dbReference>
<evidence type="ECO:0000256" key="4">
    <source>
        <dbReference type="ARBA" id="ARBA00023125"/>
    </source>
</evidence>
<evidence type="ECO:0000256" key="5">
    <source>
        <dbReference type="ARBA" id="ARBA00023163"/>
    </source>
</evidence>
<feature type="domain" description="Response regulatory" evidence="8">
    <location>
        <begin position="6"/>
        <end position="119"/>
    </location>
</feature>
<dbReference type="CDD" id="cd00383">
    <property type="entry name" value="trans_reg_C"/>
    <property type="match status" value="1"/>
</dbReference>
<dbReference type="PANTHER" id="PTHR48111:SF4">
    <property type="entry name" value="DNA-BINDING DUAL TRANSCRIPTIONAL REGULATOR OMPR"/>
    <property type="match status" value="1"/>
</dbReference>
<evidence type="ECO:0000313" key="11">
    <source>
        <dbReference type="Proteomes" id="UP001597108"/>
    </source>
</evidence>
<evidence type="ECO:0000256" key="2">
    <source>
        <dbReference type="ARBA" id="ARBA00023012"/>
    </source>
</evidence>
<evidence type="ECO:0000256" key="6">
    <source>
        <dbReference type="PROSITE-ProRule" id="PRU00169"/>
    </source>
</evidence>
<accession>A0ABW3IRB2</accession>
<proteinExistence type="predicted"/>
<dbReference type="SUPFAM" id="SSF46894">
    <property type="entry name" value="C-terminal effector domain of the bipartite response regulators"/>
    <property type="match status" value="1"/>
</dbReference>